<evidence type="ECO:0000256" key="1">
    <source>
        <dbReference type="ARBA" id="ARBA00007797"/>
    </source>
</evidence>
<reference evidence="3" key="1">
    <citation type="journal article" date="2013" name="Genetics">
        <title>The draft genome and transcriptome of Panagrellus redivivus are shaped by the harsh demands of a free-living lifestyle.</title>
        <authorList>
            <person name="Srinivasan J."/>
            <person name="Dillman A.R."/>
            <person name="Macchietto M.G."/>
            <person name="Heikkinen L."/>
            <person name="Lakso M."/>
            <person name="Fracchia K.M."/>
            <person name="Antoshechkin I."/>
            <person name="Mortazavi A."/>
            <person name="Wong G."/>
            <person name="Sternberg P.W."/>
        </authorList>
    </citation>
    <scope>NUCLEOTIDE SEQUENCE [LARGE SCALE GENOMIC DNA]</scope>
    <source>
        <strain evidence="3">MT8872</strain>
    </source>
</reference>
<evidence type="ECO:0000259" key="2">
    <source>
        <dbReference type="Pfam" id="PF03914"/>
    </source>
</evidence>
<evidence type="ECO:0000313" key="4">
    <source>
        <dbReference type="WBParaSite" id="Pan_g16056.t1"/>
    </source>
</evidence>
<sequence>MSIEKLSFDSATDANTIKELLDGGEENLSKVRELVTKSTKPLRIVGTKAFVTPVITNVLEGVVAFSKQSKVPEACARAIISLLFKNADLYVFFFTYLELHPEALDNANATTENLWKFLINMPSPKEHLYPLLYCKEYEKFEFTESRRCAVFEKVWLKQLYRGIPQSMVVPVLRKLTSSVMADFKEPEMLGDFLTAFIERPGTNYGIFALEGMARLMLTRNFAYPHFFDTLYAKLPALVTFPSFEAVEFVGNFDSYMSSTHIPAYIVAGVVKRVSRICLTASVDLISVLLPSLRNMFINHQVVQELLHREQPASHESDPYDETASLKDCRAMESSLWELSALFRHWNTDIVSKVGWADSKIHPISDTNFKPLATQDVFNRAYKRKTENIAIADPRLLAAAEPKKWALL</sequence>
<dbReference type="GO" id="GO:0030692">
    <property type="term" value="C:Noc4p-Nop14p complex"/>
    <property type="evidence" value="ECO:0007669"/>
    <property type="project" value="TreeGrafter"/>
</dbReference>
<name>A0A7E4V389_PANRE</name>
<dbReference type="Pfam" id="PF03914">
    <property type="entry name" value="CBF"/>
    <property type="match status" value="1"/>
</dbReference>
<accession>A0A7E4V389</accession>
<evidence type="ECO:0000313" key="3">
    <source>
        <dbReference type="Proteomes" id="UP000492821"/>
    </source>
</evidence>
<dbReference type="InterPro" id="IPR027193">
    <property type="entry name" value="Noc4"/>
</dbReference>
<organism evidence="3 4">
    <name type="scientific">Panagrellus redivivus</name>
    <name type="common">Microworm</name>
    <dbReference type="NCBI Taxonomy" id="6233"/>
    <lineage>
        <taxon>Eukaryota</taxon>
        <taxon>Metazoa</taxon>
        <taxon>Ecdysozoa</taxon>
        <taxon>Nematoda</taxon>
        <taxon>Chromadorea</taxon>
        <taxon>Rhabditida</taxon>
        <taxon>Tylenchina</taxon>
        <taxon>Panagrolaimomorpha</taxon>
        <taxon>Panagrolaimoidea</taxon>
        <taxon>Panagrolaimidae</taxon>
        <taxon>Panagrellus</taxon>
    </lineage>
</organism>
<feature type="domain" description="CCAAT-binding factor" evidence="2">
    <location>
        <begin position="206"/>
        <end position="349"/>
    </location>
</feature>
<keyword evidence="3" id="KW-1185">Reference proteome</keyword>
<dbReference type="PANTHER" id="PTHR12455:SF0">
    <property type="entry name" value="NUCLEOLAR COMPLEX PROTEIN 4 HOMOLOG"/>
    <property type="match status" value="1"/>
</dbReference>
<proteinExistence type="inferred from homology"/>
<dbReference type="Proteomes" id="UP000492821">
    <property type="component" value="Unassembled WGS sequence"/>
</dbReference>
<comment type="similarity">
    <text evidence="1">Belongs to the CBF/MAK21 family.</text>
</comment>
<protein>
    <submittedName>
        <fullName evidence="4">CBF domain-containing protein</fullName>
    </submittedName>
</protein>
<dbReference type="WBParaSite" id="Pan_g16056.t1">
    <property type="protein sequence ID" value="Pan_g16056.t1"/>
    <property type="gene ID" value="Pan_g16056"/>
</dbReference>
<dbReference type="GO" id="GO:0042254">
    <property type="term" value="P:ribosome biogenesis"/>
    <property type="evidence" value="ECO:0007669"/>
    <property type="project" value="InterPro"/>
</dbReference>
<dbReference type="GO" id="GO:0032040">
    <property type="term" value="C:small-subunit processome"/>
    <property type="evidence" value="ECO:0007669"/>
    <property type="project" value="TreeGrafter"/>
</dbReference>
<reference evidence="4" key="2">
    <citation type="submission" date="2020-10" db="UniProtKB">
        <authorList>
            <consortium name="WormBaseParasite"/>
        </authorList>
    </citation>
    <scope>IDENTIFICATION</scope>
</reference>
<dbReference type="AlphaFoldDB" id="A0A7E4V389"/>
<dbReference type="PANTHER" id="PTHR12455">
    <property type="entry name" value="NUCLEOLAR COMPLEX PROTEIN 4"/>
    <property type="match status" value="1"/>
</dbReference>
<dbReference type="InterPro" id="IPR005612">
    <property type="entry name" value="CCAAT-binding_factor"/>
</dbReference>